<evidence type="ECO:0000256" key="3">
    <source>
        <dbReference type="ARBA" id="ARBA00053355"/>
    </source>
</evidence>
<dbReference type="PRINTS" id="PR00297">
    <property type="entry name" value="CHAPERONIN10"/>
</dbReference>
<name>C1N664_MICPC</name>
<evidence type="ECO:0000313" key="7">
    <source>
        <dbReference type="EMBL" id="EEH52617.1"/>
    </source>
</evidence>
<evidence type="ECO:0000256" key="5">
    <source>
        <dbReference type="ARBA" id="ARBA00083733"/>
    </source>
</evidence>
<proteinExistence type="inferred from homology"/>
<dbReference type="Proteomes" id="UP000001876">
    <property type="component" value="Unassembled WGS sequence"/>
</dbReference>
<dbReference type="GO" id="GO:0044183">
    <property type="term" value="F:protein folding chaperone"/>
    <property type="evidence" value="ECO:0007669"/>
    <property type="project" value="InterPro"/>
</dbReference>
<evidence type="ECO:0000256" key="2">
    <source>
        <dbReference type="ARBA" id="ARBA00023186"/>
    </source>
</evidence>
<dbReference type="InterPro" id="IPR018369">
    <property type="entry name" value="Chaprnonin_Cpn10_CS"/>
</dbReference>
<keyword evidence="8" id="KW-1185">Reference proteome</keyword>
<reference evidence="7 8" key="1">
    <citation type="journal article" date="2009" name="Science">
        <title>Green evolution and dynamic adaptations revealed by genomes of the marine picoeukaryotes Micromonas.</title>
        <authorList>
            <person name="Worden A.Z."/>
            <person name="Lee J.H."/>
            <person name="Mock T."/>
            <person name="Rouze P."/>
            <person name="Simmons M.P."/>
            <person name="Aerts A.L."/>
            <person name="Allen A.E."/>
            <person name="Cuvelier M.L."/>
            <person name="Derelle E."/>
            <person name="Everett M.V."/>
            <person name="Foulon E."/>
            <person name="Grimwood J."/>
            <person name="Gundlach H."/>
            <person name="Henrissat B."/>
            <person name="Napoli C."/>
            <person name="McDonald S.M."/>
            <person name="Parker M.S."/>
            <person name="Rombauts S."/>
            <person name="Salamov A."/>
            <person name="Von Dassow P."/>
            <person name="Badger J.H."/>
            <person name="Coutinho P.M."/>
            <person name="Demir E."/>
            <person name="Dubchak I."/>
            <person name="Gentemann C."/>
            <person name="Eikrem W."/>
            <person name="Gready J.E."/>
            <person name="John U."/>
            <person name="Lanier W."/>
            <person name="Lindquist E.A."/>
            <person name="Lucas S."/>
            <person name="Mayer K.F."/>
            <person name="Moreau H."/>
            <person name="Not F."/>
            <person name="Otillar R."/>
            <person name="Panaud O."/>
            <person name="Pangilinan J."/>
            <person name="Paulsen I."/>
            <person name="Piegu B."/>
            <person name="Poliakov A."/>
            <person name="Robbens S."/>
            <person name="Schmutz J."/>
            <person name="Toulza E."/>
            <person name="Wyss T."/>
            <person name="Zelensky A."/>
            <person name="Zhou K."/>
            <person name="Armbrust E.V."/>
            <person name="Bhattacharya D."/>
            <person name="Goodenough U.W."/>
            <person name="Van de Peer Y."/>
            <person name="Grigoriev I.V."/>
        </authorList>
    </citation>
    <scope>NUCLEOTIDE SEQUENCE [LARGE SCALE GENOMIC DNA]</scope>
    <source>
        <strain evidence="7 8">CCMP1545</strain>
    </source>
</reference>
<dbReference type="InterPro" id="IPR037124">
    <property type="entry name" value="Chaperonin_GroES_sf"/>
</dbReference>
<dbReference type="OMA" id="KVFYRQW"/>
<evidence type="ECO:0000256" key="6">
    <source>
        <dbReference type="RuleBase" id="RU003479"/>
    </source>
</evidence>
<keyword evidence="2 6" id="KW-0143">Chaperone</keyword>
<dbReference type="GO" id="GO:0051082">
    <property type="term" value="F:unfolded protein binding"/>
    <property type="evidence" value="ECO:0007669"/>
    <property type="project" value="TreeGrafter"/>
</dbReference>
<dbReference type="InterPro" id="IPR020818">
    <property type="entry name" value="Chaperonin_GroES"/>
</dbReference>
<dbReference type="GO" id="GO:0005524">
    <property type="term" value="F:ATP binding"/>
    <property type="evidence" value="ECO:0007669"/>
    <property type="project" value="InterPro"/>
</dbReference>
<dbReference type="KEGG" id="mpp:MICPUCDRAFT_22465"/>
<dbReference type="PANTHER" id="PTHR10772:SF0">
    <property type="entry name" value="10 KDA HEAT SHOCK PROTEIN, MITOCHONDRIAL"/>
    <property type="match status" value="1"/>
</dbReference>
<dbReference type="RefSeq" id="XP_003063481.1">
    <property type="nucleotide sequence ID" value="XM_003063435.1"/>
</dbReference>
<dbReference type="PANTHER" id="PTHR10772">
    <property type="entry name" value="10 KDA HEAT SHOCK PROTEIN"/>
    <property type="match status" value="1"/>
</dbReference>
<evidence type="ECO:0000256" key="1">
    <source>
        <dbReference type="ARBA" id="ARBA00006975"/>
    </source>
</evidence>
<organism evidence="8">
    <name type="scientific">Micromonas pusilla (strain CCMP1545)</name>
    <name type="common">Picoplanktonic green alga</name>
    <dbReference type="NCBI Taxonomy" id="564608"/>
    <lineage>
        <taxon>Eukaryota</taxon>
        <taxon>Viridiplantae</taxon>
        <taxon>Chlorophyta</taxon>
        <taxon>Mamiellophyceae</taxon>
        <taxon>Mamiellales</taxon>
        <taxon>Mamiellaceae</taxon>
        <taxon>Micromonas</taxon>
    </lineage>
</organism>
<protein>
    <recommendedName>
        <fullName evidence="5">Protein groES</fullName>
    </recommendedName>
</protein>
<evidence type="ECO:0000313" key="8">
    <source>
        <dbReference type="Proteomes" id="UP000001876"/>
    </source>
</evidence>
<dbReference type="EMBL" id="GG663748">
    <property type="protein sequence ID" value="EEH52617.1"/>
    <property type="molecule type" value="Genomic_DNA"/>
</dbReference>
<dbReference type="AlphaFoldDB" id="C1N664"/>
<accession>C1N664</accession>
<dbReference type="STRING" id="564608.C1N664"/>
<dbReference type="GO" id="GO:0046872">
    <property type="term" value="F:metal ion binding"/>
    <property type="evidence" value="ECO:0007669"/>
    <property type="project" value="TreeGrafter"/>
</dbReference>
<dbReference type="CDD" id="cd00320">
    <property type="entry name" value="cpn10"/>
    <property type="match status" value="1"/>
</dbReference>
<dbReference type="SMART" id="SM00883">
    <property type="entry name" value="Cpn10"/>
    <property type="match status" value="1"/>
</dbReference>
<evidence type="ECO:0000256" key="4">
    <source>
        <dbReference type="ARBA" id="ARBA00062160"/>
    </source>
</evidence>
<dbReference type="GO" id="GO:0051087">
    <property type="term" value="F:protein-folding chaperone binding"/>
    <property type="evidence" value="ECO:0007669"/>
    <property type="project" value="TreeGrafter"/>
</dbReference>
<dbReference type="GeneID" id="9688920"/>
<dbReference type="HAMAP" id="MF_00580">
    <property type="entry name" value="CH10"/>
    <property type="match status" value="1"/>
</dbReference>
<dbReference type="Gene3D" id="2.30.33.40">
    <property type="entry name" value="GroES chaperonin"/>
    <property type="match status" value="1"/>
</dbReference>
<dbReference type="OrthoDB" id="184876at2759"/>
<comment type="subunit">
    <text evidence="4">Forms stable complexes with CPN60 in the presence of ATP.</text>
</comment>
<dbReference type="InterPro" id="IPR011032">
    <property type="entry name" value="GroES-like_sf"/>
</dbReference>
<dbReference type="SUPFAM" id="SSF50129">
    <property type="entry name" value="GroES-like"/>
    <property type="match status" value="1"/>
</dbReference>
<dbReference type="GO" id="GO:0005739">
    <property type="term" value="C:mitochondrion"/>
    <property type="evidence" value="ECO:0007669"/>
    <property type="project" value="UniProtKB-ARBA"/>
</dbReference>
<sequence>MSKRLIPLLDRVLVEKIVAPTKSVGGILLPETAVSKARNINEGKVLAVGPGRRAGNTAELIPMGVKVGDKVLLPDYGGTEVKLSSKDGAKETFLYTDSEILGIVSDQ</sequence>
<gene>
    <name evidence="7" type="ORF">MICPUCDRAFT_22465</name>
</gene>
<dbReference type="PROSITE" id="PS00681">
    <property type="entry name" value="CHAPERONINS_CPN10"/>
    <property type="match status" value="1"/>
</dbReference>
<dbReference type="Pfam" id="PF00166">
    <property type="entry name" value="Cpn10"/>
    <property type="match status" value="1"/>
</dbReference>
<comment type="similarity">
    <text evidence="1 6">Belongs to the GroES chaperonin family.</text>
</comment>
<comment type="function">
    <text evidence="3">Seems to function only as a co-chaperone, along with cpn60, and in certain cases is essential for the discharge of biologically active proteins from cpn60.</text>
</comment>
<dbReference type="FunFam" id="2.30.33.40:FF:000002">
    <property type="entry name" value="10 kDa chaperonin, mitochondrial"/>
    <property type="match status" value="1"/>
</dbReference>
<dbReference type="eggNOG" id="KOG1641">
    <property type="taxonomic scope" value="Eukaryota"/>
</dbReference>